<dbReference type="Gene3D" id="3.90.75.20">
    <property type="match status" value="1"/>
</dbReference>
<feature type="domain" description="TRASH" evidence="1">
    <location>
        <begin position="7"/>
        <end position="39"/>
    </location>
</feature>
<dbReference type="InterPro" id="IPR003615">
    <property type="entry name" value="HNH_nuc"/>
</dbReference>
<accession>A0A644UBW9</accession>
<protein>
    <recommendedName>
        <fullName evidence="1">TRASH domain-containing protein</fullName>
    </recommendedName>
</protein>
<organism evidence="2">
    <name type="scientific">bioreactor metagenome</name>
    <dbReference type="NCBI Taxonomy" id="1076179"/>
    <lineage>
        <taxon>unclassified sequences</taxon>
        <taxon>metagenomes</taxon>
        <taxon>ecological metagenomes</taxon>
    </lineage>
</organism>
<proteinExistence type="predicted"/>
<dbReference type="SUPFAM" id="SSF54060">
    <property type="entry name" value="His-Me finger endonucleases"/>
    <property type="match status" value="1"/>
</dbReference>
<dbReference type="SMART" id="SM00746">
    <property type="entry name" value="TRASH"/>
    <property type="match status" value="3"/>
</dbReference>
<evidence type="ECO:0000313" key="2">
    <source>
        <dbReference type="EMBL" id="MPL76478.1"/>
    </source>
</evidence>
<dbReference type="InterPro" id="IPR044925">
    <property type="entry name" value="His-Me_finger_sf"/>
</dbReference>
<name>A0A644UBW9_9ZZZZ</name>
<reference evidence="2" key="1">
    <citation type="submission" date="2019-08" db="EMBL/GenBank/DDBJ databases">
        <authorList>
            <person name="Kucharzyk K."/>
            <person name="Murdoch R.W."/>
            <person name="Higgins S."/>
            <person name="Loffler F."/>
        </authorList>
    </citation>
    <scope>NUCLEOTIDE SEQUENCE</scope>
</reference>
<feature type="domain" description="TRASH" evidence="1">
    <location>
        <begin position="87"/>
        <end position="121"/>
    </location>
</feature>
<comment type="caution">
    <text evidence="2">The sequence shown here is derived from an EMBL/GenBank/DDBJ whole genome shotgun (WGS) entry which is preliminary data.</text>
</comment>
<sequence length="197" mass="23398">MKLKIQCDWCGKEFERNHNHIHEKNYCCRACLGKANAERFRLKSLRTCDNCGKIFEYRGNHKKRNEHFFCCPECSYEFKVKKIYVSCDWCGNPIYKKRSDVARNEHNFCDYGCYIDYVNFEKAGADNQMISGEKLYRRLAEMKIGRKLQENEDVHHIDGNHLNNDFANLKVVTASEHMKIHASQKERDCHGRFIKKE</sequence>
<dbReference type="EMBL" id="VSSQ01000097">
    <property type="protein sequence ID" value="MPL76478.1"/>
    <property type="molecule type" value="Genomic_DNA"/>
</dbReference>
<evidence type="ECO:0000259" key="1">
    <source>
        <dbReference type="SMART" id="SM00746"/>
    </source>
</evidence>
<feature type="domain" description="TRASH" evidence="1">
    <location>
        <begin position="48"/>
        <end position="82"/>
    </location>
</feature>
<dbReference type="Pfam" id="PF13392">
    <property type="entry name" value="HNH_3"/>
    <property type="match status" value="1"/>
</dbReference>
<dbReference type="AlphaFoldDB" id="A0A644UBW9"/>
<gene>
    <name evidence="2" type="ORF">SDC9_22323</name>
</gene>
<dbReference type="InterPro" id="IPR011017">
    <property type="entry name" value="TRASH_dom"/>
</dbReference>